<comment type="caution">
    <text evidence="2">The sequence shown here is derived from an EMBL/GenBank/DDBJ whole genome shotgun (WGS) entry which is preliminary data.</text>
</comment>
<gene>
    <name evidence="2" type="ORF">LTR09_010869</name>
</gene>
<dbReference type="PANTHER" id="PTHR42060:SF1">
    <property type="entry name" value="NHL REPEAT-CONTAINING PROTEIN"/>
    <property type="match status" value="1"/>
</dbReference>
<keyword evidence="3" id="KW-1185">Reference proteome</keyword>
<feature type="signal peptide" evidence="1">
    <location>
        <begin position="1"/>
        <end position="19"/>
    </location>
</feature>
<evidence type="ECO:0008006" key="4">
    <source>
        <dbReference type="Google" id="ProtNLM"/>
    </source>
</evidence>
<sequence length="360" mass="38121">MRFQSALVMLSIARISASALSFARSSAPPGDALVQTVYQFPNNTWAENLAPRANGKVLVTLITKPEVWEIDPATHTAELVYEFPNALSACGIVEYAPNMFAVNVGNWSTTTFAGAVGSWGVWNLDLQAWDKCDGLRGGVDRRVTVSKIAEVPEAIFLNGLTSLPRTPTTLMAADSGAGKIYSLDVNSGLYHTAIADAALKSNASSPFELGVNGINVRPSEPGYIYPVNSLKRPRLVRIPIDPINGGQTRPVEVIVDDVPFETNLYGAADDFALDNSGYAWITSDPTNILWRASLSTGDIKVIAGSTNSPVVAGLTSCRFGSGEADVRAGRLYIVTNGGMADPAAAGVVGGRLISLDTSEL</sequence>
<evidence type="ECO:0000313" key="3">
    <source>
        <dbReference type="Proteomes" id="UP001271007"/>
    </source>
</evidence>
<dbReference type="Proteomes" id="UP001271007">
    <property type="component" value="Unassembled WGS sequence"/>
</dbReference>
<dbReference type="InterPro" id="IPR052998">
    <property type="entry name" value="Hetero-Diels-Alderase-like"/>
</dbReference>
<organism evidence="2 3">
    <name type="scientific">Extremus antarcticus</name>
    <dbReference type="NCBI Taxonomy" id="702011"/>
    <lineage>
        <taxon>Eukaryota</taxon>
        <taxon>Fungi</taxon>
        <taxon>Dikarya</taxon>
        <taxon>Ascomycota</taxon>
        <taxon>Pezizomycotina</taxon>
        <taxon>Dothideomycetes</taxon>
        <taxon>Dothideomycetidae</taxon>
        <taxon>Mycosphaerellales</taxon>
        <taxon>Extremaceae</taxon>
        <taxon>Extremus</taxon>
    </lineage>
</organism>
<evidence type="ECO:0000313" key="2">
    <source>
        <dbReference type="EMBL" id="KAK3047755.1"/>
    </source>
</evidence>
<protein>
    <recommendedName>
        <fullName evidence="4">SMP-30/Gluconolactonase/LRE-like region domain-containing protein</fullName>
    </recommendedName>
</protein>
<dbReference type="AlphaFoldDB" id="A0AAJ0D6Z0"/>
<evidence type="ECO:0000256" key="1">
    <source>
        <dbReference type="SAM" id="SignalP"/>
    </source>
</evidence>
<reference evidence="2" key="1">
    <citation type="submission" date="2023-04" db="EMBL/GenBank/DDBJ databases">
        <title>Black Yeasts Isolated from many extreme environments.</title>
        <authorList>
            <person name="Coleine C."/>
            <person name="Stajich J.E."/>
            <person name="Selbmann L."/>
        </authorList>
    </citation>
    <scope>NUCLEOTIDE SEQUENCE</scope>
    <source>
        <strain evidence="2">CCFEE 5312</strain>
    </source>
</reference>
<dbReference type="InterPro" id="IPR011042">
    <property type="entry name" value="6-blade_b-propeller_TolB-like"/>
</dbReference>
<dbReference type="EMBL" id="JAWDJX010000057">
    <property type="protein sequence ID" value="KAK3047755.1"/>
    <property type="molecule type" value="Genomic_DNA"/>
</dbReference>
<dbReference type="PANTHER" id="PTHR42060">
    <property type="entry name" value="NHL REPEAT-CONTAINING PROTEIN-RELATED"/>
    <property type="match status" value="1"/>
</dbReference>
<dbReference type="SUPFAM" id="SSF63829">
    <property type="entry name" value="Calcium-dependent phosphotriesterase"/>
    <property type="match status" value="1"/>
</dbReference>
<proteinExistence type="predicted"/>
<accession>A0AAJ0D6Z0</accession>
<keyword evidence="1" id="KW-0732">Signal</keyword>
<dbReference type="Gene3D" id="2.120.10.30">
    <property type="entry name" value="TolB, C-terminal domain"/>
    <property type="match status" value="1"/>
</dbReference>
<feature type="chain" id="PRO_5042608266" description="SMP-30/Gluconolactonase/LRE-like region domain-containing protein" evidence="1">
    <location>
        <begin position="20"/>
        <end position="360"/>
    </location>
</feature>
<name>A0AAJ0D6Z0_9PEZI</name>